<organism evidence="3 4">
    <name type="scientific">Heyndrickxia coagulans</name>
    <name type="common">Weizmannia coagulans</name>
    <dbReference type="NCBI Taxonomy" id="1398"/>
    <lineage>
        <taxon>Bacteria</taxon>
        <taxon>Bacillati</taxon>
        <taxon>Bacillota</taxon>
        <taxon>Bacilli</taxon>
        <taxon>Bacillales</taxon>
        <taxon>Bacillaceae</taxon>
        <taxon>Heyndrickxia</taxon>
    </lineage>
</organism>
<evidence type="ECO:0000313" key="3">
    <source>
        <dbReference type="EMBL" id="KYC69858.1"/>
    </source>
</evidence>
<gene>
    <name evidence="3" type="ORF">B4099_3025</name>
</gene>
<dbReference type="Pfam" id="PF09851">
    <property type="entry name" value="SHOCT"/>
    <property type="match status" value="1"/>
</dbReference>
<feature type="domain" description="SHOCT" evidence="2">
    <location>
        <begin position="55"/>
        <end position="80"/>
    </location>
</feature>
<accession>A0A150KG40</accession>
<proteinExistence type="predicted"/>
<protein>
    <recommendedName>
        <fullName evidence="2">SHOCT domain-containing protein</fullName>
    </recommendedName>
</protein>
<sequence length="81" mass="9404">MLIIMMYGGYGMMGVFSLIGMIAQLVIFVLVIFLIVAGIKKVSEFRPHQREDKSLDILRERYAKGEITEEEFKKMKKDLMD</sequence>
<dbReference type="PATRIC" id="fig|1398.25.peg.2752"/>
<dbReference type="AlphaFoldDB" id="A0A150KG40"/>
<evidence type="ECO:0000259" key="2">
    <source>
        <dbReference type="Pfam" id="PF09851"/>
    </source>
</evidence>
<evidence type="ECO:0000256" key="1">
    <source>
        <dbReference type="SAM" id="Phobius"/>
    </source>
</evidence>
<dbReference type="Proteomes" id="UP000075304">
    <property type="component" value="Unassembled WGS sequence"/>
</dbReference>
<evidence type="ECO:0000313" key="4">
    <source>
        <dbReference type="Proteomes" id="UP000075304"/>
    </source>
</evidence>
<keyword evidence="1" id="KW-0812">Transmembrane</keyword>
<name>A0A150KG40_HEYCO</name>
<dbReference type="EMBL" id="LQYI01000044">
    <property type="protein sequence ID" value="KYC69858.1"/>
    <property type="molecule type" value="Genomic_DNA"/>
</dbReference>
<dbReference type="InterPro" id="IPR018649">
    <property type="entry name" value="SHOCT"/>
</dbReference>
<feature type="transmembrane region" description="Helical" evidence="1">
    <location>
        <begin position="12"/>
        <end position="39"/>
    </location>
</feature>
<keyword evidence="1" id="KW-0472">Membrane</keyword>
<comment type="caution">
    <text evidence="3">The sequence shown here is derived from an EMBL/GenBank/DDBJ whole genome shotgun (WGS) entry which is preliminary data.</text>
</comment>
<reference evidence="3 4" key="1">
    <citation type="submission" date="2016-01" db="EMBL/GenBank/DDBJ databases">
        <title>Genome Sequences of Twelve Sporeforming Bacillus Species Isolated from Foods.</title>
        <authorList>
            <person name="Berendsen E.M."/>
            <person name="Wells-Bennik M.H."/>
            <person name="Krawcyk A.O."/>
            <person name="De Jong A."/>
            <person name="Holsappel S."/>
            <person name="Eijlander R.T."/>
            <person name="Kuipers O.P."/>
        </authorList>
    </citation>
    <scope>NUCLEOTIDE SEQUENCE [LARGE SCALE GENOMIC DNA]</scope>
    <source>
        <strain evidence="3 4">B4099</strain>
    </source>
</reference>
<keyword evidence="1" id="KW-1133">Transmembrane helix</keyword>